<dbReference type="RefSeq" id="WP_054360839.1">
    <property type="nucleotide sequence ID" value="NZ_LJYW01000001.1"/>
</dbReference>
<dbReference type="AlphaFoldDB" id="A0A0N8GFL7"/>
<dbReference type="SMART" id="SM00347">
    <property type="entry name" value="HTH_MARR"/>
    <property type="match status" value="1"/>
</dbReference>
<dbReference type="Gene3D" id="1.10.10.10">
    <property type="entry name" value="Winged helix-like DNA-binding domain superfamily/Winged helix DNA-binding domain"/>
    <property type="match status" value="1"/>
</dbReference>
<evidence type="ECO:0000259" key="1">
    <source>
        <dbReference type="SMART" id="SM00347"/>
    </source>
</evidence>
<dbReference type="EMBL" id="LJYW01000001">
    <property type="protein sequence ID" value="KPL54673.1"/>
    <property type="molecule type" value="Genomic_DNA"/>
</dbReference>
<comment type="caution">
    <text evidence="2">The sequence shown here is derived from an EMBL/GenBank/DDBJ whole genome shotgun (WGS) entry which is preliminary data.</text>
</comment>
<dbReference type="GO" id="GO:0003700">
    <property type="term" value="F:DNA-binding transcription factor activity"/>
    <property type="evidence" value="ECO:0007669"/>
    <property type="project" value="InterPro"/>
</dbReference>
<name>A0A0N8GFL7_9HYPH</name>
<organism evidence="2 3">
    <name type="scientific">Prosthecodimorpha hirschii</name>
    <dbReference type="NCBI Taxonomy" id="665126"/>
    <lineage>
        <taxon>Bacteria</taxon>
        <taxon>Pseudomonadati</taxon>
        <taxon>Pseudomonadota</taxon>
        <taxon>Alphaproteobacteria</taxon>
        <taxon>Hyphomicrobiales</taxon>
        <taxon>Ancalomicrobiaceae</taxon>
        <taxon>Prosthecodimorpha</taxon>
    </lineage>
</organism>
<protein>
    <recommendedName>
        <fullName evidence="1">HTH marR-type domain-containing protein</fullName>
    </recommendedName>
</protein>
<accession>A0A0N8GFL7</accession>
<dbReference type="InterPro" id="IPR000835">
    <property type="entry name" value="HTH_MarR-typ"/>
</dbReference>
<dbReference type="STRING" id="665126.ABB55_22625"/>
<dbReference type="InterPro" id="IPR036388">
    <property type="entry name" value="WH-like_DNA-bd_sf"/>
</dbReference>
<proteinExistence type="predicted"/>
<keyword evidence="3" id="KW-1185">Reference proteome</keyword>
<evidence type="ECO:0000313" key="3">
    <source>
        <dbReference type="Proteomes" id="UP000048984"/>
    </source>
</evidence>
<dbReference type="SUPFAM" id="SSF46785">
    <property type="entry name" value="Winged helix' DNA-binding domain"/>
    <property type="match status" value="1"/>
</dbReference>
<sequence length="152" mass="16721">MPPDTDSPRILCGCTNLKIAARATGRLYDRALAPFDLNTMQYAILANVARAGRIPTMALSDRLSIERTALYRALAVLERRRLIRTEAGRGREQILSLTEAGEALRIRAKAAWAVTQDAFVGAFGEDWPTFLRMLDRARAISDGMSDTGEAVP</sequence>
<gene>
    <name evidence="2" type="ORF">ABB55_22625</name>
</gene>
<dbReference type="Pfam" id="PF12802">
    <property type="entry name" value="MarR_2"/>
    <property type="match status" value="1"/>
</dbReference>
<reference evidence="2 3" key="2">
    <citation type="submission" date="2015-10" db="EMBL/GenBank/DDBJ databases">
        <title>Draft Genome Sequence of Prosthecomicrobium hirschii ATCC 27832.</title>
        <authorList>
            <person name="Daniel J."/>
            <person name="Givan S.A."/>
            <person name="Brun Y.V."/>
            <person name="Brown P.J."/>
        </authorList>
    </citation>
    <scope>NUCLEOTIDE SEQUENCE [LARGE SCALE GENOMIC DNA]</scope>
    <source>
        <strain evidence="2 3">16</strain>
    </source>
</reference>
<feature type="domain" description="HTH marR-type" evidence="1">
    <location>
        <begin position="30"/>
        <end position="128"/>
    </location>
</feature>
<dbReference type="InterPro" id="IPR036390">
    <property type="entry name" value="WH_DNA-bd_sf"/>
</dbReference>
<dbReference type="Proteomes" id="UP000048984">
    <property type="component" value="Unassembled WGS sequence"/>
</dbReference>
<evidence type="ECO:0000313" key="2">
    <source>
        <dbReference type="EMBL" id="KPL54673.1"/>
    </source>
</evidence>
<reference evidence="2 3" key="1">
    <citation type="submission" date="2015-09" db="EMBL/GenBank/DDBJ databases">
        <authorList>
            <consortium name="Swine Surveillance"/>
        </authorList>
    </citation>
    <scope>NUCLEOTIDE SEQUENCE [LARGE SCALE GENOMIC DNA]</scope>
    <source>
        <strain evidence="2 3">16</strain>
    </source>
</reference>